<dbReference type="Gene3D" id="3.90.550.20">
    <property type="match status" value="1"/>
</dbReference>
<feature type="transmembrane region" description="Helical" evidence="3">
    <location>
        <begin position="102"/>
        <end position="129"/>
    </location>
</feature>
<feature type="region of interest" description="Disordered" evidence="2">
    <location>
        <begin position="1348"/>
        <end position="1392"/>
    </location>
</feature>
<feature type="compositionally biased region" description="Basic and acidic residues" evidence="2">
    <location>
        <begin position="3138"/>
        <end position="3154"/>
    </location>
</feature>
<feature type="compositionally biased region" description="Basic and acidic residues" evidence="2">
    <location>
        <begin position="371"/>
        <end position="385"/>
    </location>
</feature>
<evidence type="ECO:0000256" key="3">
    <source>
        <dbReference type="SAM" id="Phobius"/>
    </source>
</evidence>
<dbReference type="Pfam" id="PF12919">
    <property type="entry name" value="TcdA_TcdB"/>
    <property type="match status" value="1"/>
</dbReference>
<feature type="compositionally biased region" description="Basic and acidic residues" evidence="2">
    <location>
        <begin position="652"/>
        <end position="668"/>
    </location>
</feature>
<feature type="compositionally biased region" description="Low complexity" evidence="2">
    <location>
        <begin position="7250"/>
        <end position="7267"/>
    </location>
</feature>
<feature type="region of interest" description="Disordered" evidence="2">
    <location>
        <begin position="6562"/>
        <end position="6589"/>
    </location>
</feature>
<comment type="caution">
    <text evidence="6">The sequence shown here is derived from an EMBL/GenBank/DDBJ whole genome shotgun (WGS) entry which is preliminary data.</text>
</comment>
<keyword evidence="3" id="KW-0812">Transmembrane</keyword>
<dbReference type="EMBL" id="JBHSPW010000013">
    <property type="protein sequence ID" value="MFC5896202.1"/>
    <property type="molecule type" value="Genomic_DNA"/>
</dbReference>
<protein>
    <submittedName>
        <fullName evidence="6">Protein-glutamine glutaminase family protein</fullName>
    </submittedName>
</protein>
<feature type="compositionally biased region" description="Basic and acidic residues" evidence="2">
    <location>
        <begin position="569"/>
        <end position="581"/>
    </location>
</feature>
<sequence length="7563" mass="805791">MYEPDTTVTDNIYALGNAWIDFGDMLWEKMAAMDSSVQGVQWSGDAHEIAVTWAWGLLREGKFKPAVQHAWDVGNAINAYGDFIKEVQAKELHAARMQAIKLMLVTLLPLLAVVALAVLLPLGTILAALTSVLEAMGVVMEGIAVAAAYAGAIAIDVILNVVVQLGADIGAQALAAAVTHTDMPDFGSKEWWKHEALNLGLAGAGSLLAPGLKGLGALRRGVGDLTRGPKLAPPKFGPSNSFSPKAGLGHLDGKVVNKMPDVPGGTLPNRNNLLPPKADTVRPGGGLPRTEIPLNAEPHPPVGPPRESGGSVPPRNEVVPPNGARSPGEVPHQPNAGPDATHGPNPSRTDPASAHVPTGRNAPPAKGTPLPEERPGGAPADRPEQHGPGTTPQKDAPTSSRTADEHAEMPPVTQVNERGAHNPGAPGKGVHHVGQEGLEKVPGRAHLDPVPPGRTPAADVPNANAPRQTPHDARTGDLMPHGAKGTDTTGAPGTAKNQDLTGNPGNAKAQDLTGTPGNQKAQDVTAPVTKDAKPVGENGRPQQTARPEPHAAAPEGKAPAEKSASVSHSGDRASFENKAAGDRTATGSSKELSKDLPARSEGNAAAKNEGHAAARSDGNAATRNNARAEGGQTQTKAPAERPENTSASAGGKGDRAHDAAAEGVHSGDRTQLSHTADDAVHPGPGTGEGAGAPHAGSGSGAGAAGRTEQSGAAAAKEADAAKEKAWAAESDALKKNTAERLSTAERVQKLASDEHFHEGGRKLQEKFTDTTGSSKALRSLDDVERQKVFDELVGDARAKFDELFGPFREGRDVRPEALAKAEQQWNKELDRLGDTVRGRAQLHKLQVKLDARIETKVAEARKQWRAEGHEPDLVDRSAKEYEEGLGHVAEATYGELKAKPHWQVSNKGQRFDQLAGQLRKGLPERLGRELEFHATAGKHLDAWQEFGAGLSAEERTALHDRYSRGTREAFGDLVDKEAAKLLAAKQRLRPLARLTAKEQQLAHDLAVKKWPVREEELLKRLDAEIQAGQDLRRFIDDLPTRQLDKGLPDGPHGPGRTELTDSVHASLKRDAEALLDDLRGKPLETGARDIERFTQDGLSKLNRSLDERFRFERGVQERWHAHQRPAGDLDAPGTQVRTWQNELRHHALADVRKGLGTDYSPTHVDDALNRLDASLTDIGKAAPELRAGAERLPEATAGAKAAWDELTAGRPGLHAPTADRMWSQFHQDWMSGHGRVWSDGRLDGIPWHAPERAPEVPYDAARAAEHQQARGRLLDHYETVVDMAGTQERHLSRLAEDVRRAAREWQPPHLRFEGAAHTAERAAEAARNAAGAARKAATAAQEAAGALERIAGKGGRGGAPGPKSLTAEERAAAPGRDTVPAGHEVGEAPHGDVAKVQEARGAARAAEDAAGAAREAAARAADATKAARKAAEALPDGKGGAAPSADAPAAARDAAAEAREAAGAAERAAARALDAAGGAGGAAAAARPAAAAAKDSGAHHFRDLIGRDTAWVPGADDIKAVVDDVGADLRREFDRLIELPEPGLAKNVDGDALHESLSRHHRQLIDELPTRFDRRYRDGDWYPTADKAVDDLLATPEFRRDPLPDDLVRTVKARYAQDLAAARKAGADGGAVGGVRERLDFARQAERQVDDLMKRYDIGGDTDLAGRNVTRDEWRRTTREQLLDTYRDMRELHAAGVEAREASDLVLNGAARKLEEQLRIERQLPGLRKQLDEVAFRHDVDDAVAEAAGRSLEKDLKAAVDDAFGAYHAGAEADPHAAGRAAGHGRNSVAALTGERGLAGRLRYHEELNAHLRDLRTQADGKDLLLDPVTVERVHDKLAAELERLADTHLGEVRTGRSPLAGGELDPRVRQWRQDARAALDRFDAEAQIDEARQSATREAGEVFEATFGDGLIHHVPAHGKWSGDDGVAAAFRRDRVALDDHFRHPGADDLKTWLDAEKNGADDFQKGLDQARAQRQQPRPAPDLTEPQPKQSAPAGTRDTANVPVDKDAPHGSGRDLTGERTAPEQPRTPEHAQDGPGAQQQVAEAEPLERNSGRRTQEQNAGEIQEQAVQEQPAQGPGHTREQAHGSPEPHTAGSQGSDRLQPQLFVPEHPSPGRADELLRPWEYGEELHRRSWKYYDSHLRPDHWDRRFESTRQAGRLDEEFSSRFARGVRSGLTETAAAEAAGRAVGPAYERARAAWLKEQDLRSEVRAMLRQGPLAPDRGPAGGLITENDLTRGRHHWDERASQWYRAQLTRLTDAYVAAHTAPATDGQVRQTPQEWNRTVRAAAQRLSALAAPMAALVDRFTAYSRSYEFAPYSEWSAATEGWFRAEQHLVRAQAIEALERDPGALAEVQRTYAERMAVVRRGAELREHPELLDGAPAPATPVPAHGESDDWRTPVMHEAEQALRTAYDELLARESAEAAHRRQLRESVEEWARDGGRPLSPQQAEQLTDEMSRIREDGATPEELRESAEDRMTLERMRSRARALGRAAFDDAVRTWSRTLSAPGAASPAFVLDEELIARVAAAEWELFEKRLDVHVRMTFAAPADARGTRLSANRTAGIQQLRGLLAELPDALDLRALRVSELRRAGAEFDAAVAAFGDRPTEEQRALLASFGVRGTTLSEAGLDALRERHLAALDTAFSRNLRPDTVAAARGEDPEALARWRQAYAATTAELPVQLARQAAREAVLARTLTDVTAAAAELGGESEAARAFLRHFPALTPERALAAAVATVQHATATAVDAAFERALTGDAAKRTLAGWEATYAGLAGGDVLRSRLVAVAAKAAALAGAQQEFAEALAEWRAAHPGRTLTDEAAERAAAGFRERAAAGFDAAFAGAYSQVAEVSGGLVDWQLRCARLVETLDAHLRFEAEVPAALSAAGAAFDTLAGPHPLDETTRARLKARFTDALMTAYRRVWAPHDLASSWHHDDAEPASAAQSGSTAVDGFALGDGAFQEEFAAAQDTAQDTTQDMTVPHPVPSVSGLARPLTRSQAAQEELAAATDAVRRARAQHPEAPEHATSEELLTQVERRFTAAREKWHAALTDEAAVALRAARGDAEGAAAELRRASAARREALDGLAAADRAHRQARAVLWHEAYAYAELLRAGRNAASDTTDRAPDTDTRQQTAAAEPESAKRRLEQARTAERRQAARLRKAGQEAQRADLARTAAEEAWTAARQRLEAAALRAGLAPEQARTPAAPVLGEWLIPLPAPLAPAAASALTGAAPRPATAAAPSPVAVERALESAEDHVAASLGTAEEYAQAQSELQARLREYDALIGADRRARSAKQPVDRTALDDLDEALTAARARLDAASAVLRDAWMRRDQAERAAFAQLTAVEETLTAGAVAPQATTPSYADLFDGVAGVPQVQPPHQPFTAAPLTYADLFDGVAGASQVQPPHQPFTAAPLTYAQLFDGVSAAPQQPALTPGQGLQAVAPAPAQALVAQPDPVFLTTLVSRLQAPVVDAAALHAWLAGYARPADGFVLDAFDREFHALTAATLPRTVAGALVRNALGPADAVQVLQHFYGPAAQDDPWGIDLRYVAEGVPLERLPQVQAFALRLGLFLQAGLAHQALDMVRHLDRDLRTIWSVDDAFQELWQDSLRTAFRNHAAQIPEAQVRHVLGEVTRQEPASEAEAQAWYRQLTDLEYQHPQLGRRPLPNRHPEDGCYLRAHMIAMRLQQWNARVYKVIAARTGPLLGLETRNTEHAAQELGTTAVRWRYHIAAAVRVRAADGTDQLIVLDPALELGPLPVTRWLAEIGIDPQSGSQRFIGSLRQVRDQMAADQQQRPGLWHSVRNVLYPAAGRSVVVISEAAAYSYAALRHPQVDSLRNADAYHRGFGTTALDTHTDRHIHRTRLRAARDGVERDWGGDTAAAQQWAADTYDALRRDQLLDPGSVLALRLRRMLPAQHPDAAPAVVVTEQDLAQFLGLSTDEVLADTVWDLPAPLPQGPVFSRAVAEEPAGTIGGWLRNTGAAEREAALTRRFRTVIGPGTDGEGHHFSHSMLDRIEQVLTGLPRRDVEENPQLKAIIDDSSGTAASTYDYGDRTLRIARPFQMPSWMYTSLGRGNATLRWVMDLVAMSDYPGLTTAEILGLRGAPRHVMAGVSDVLARGNLVTWTLRHEVGHSVDARTRWAQEHATEDMFGGWQSYATDYELDEVARAFLALAEITAEQVEAVSGAGAFERLVGEVSSRIKPVGSDGPDPERIALIPRQLAGSDPELRGRLTTMTGLLRAAMAQPWTRDNGGAALLAHDGRIFQVDNQTGGWISYLAAARAHAVSNYQFSSAAEWFAEAYAAYHDPREIDPPRERLHPDVREWFRRAAEPPTLEVDPAHIGGAELTLTTSEGVAFDAADISNLVIVAPGSLLPTGRSYLVAGDVPERLLTHTDLDLTNLHFAHFAPEQQTGVPDGNGGQVVRYRVRASDLDTVPWKAGDPLYLALLHGEKGWLTVPVNGRPVRVSGTSFGRMLRRRDSVAALKARAGNKAWIVLAACEAAATDEAGDSVAQQIADATGMNVAAPTTKVAATPHVKEFSFLLYHDAQGNRGEWRTFTPRNAAAKALVPPAVIDVPRPVPRPDQALGQGLIEEAARSEDEAVRRPAVPLDRAALQDRLDTYARRDDWDQLRSHTLQPLPKGLTVGGSHSATAVVPQRLHFVWLGGRMPAGTLDNLRVWAEHAAASGWQLNLWLDDGARTAHDGLLTGDLAGIAVRGIDDATLFDRLPAEVRAPARDLVAFALSRGAYAVAADVVRYGVLWHQGGMYLDVDVAPGAFTLPTEELRLGTGLPDLPLLGPLLRDETSFTKIRNALLADGFAIGTSRAEQLESVARYRYARGDHGNGLIVTPPGTAFLTALLTHLPVIDVPPLAPGEDLAAWAMVHSGKLTRYQHLIDSGSAMTGPEYLVNVARRYAEGHDLPPGAQHRPLDPALRDRWLPLRWLADAGHTGAAGTAPAAERPLLAPKQQAELAYRLRPRRTLVDLVQLRPQQPLTLPEFLRAGDLVALHDALFPVARFGPGRSLSRLIALRRLTDLAEAGHAPRHLTPTVLDGLVRQVFPHTTVDAGSRRLLVAAAQDAKTRWQPLTPERLRQAGERHRAAGFIDVGVPQAQSPAAPVQVPGAPAAGPAQPPDLLDRWHTRRYHLAAVARGAGPATAASEIAERLRTAGPGATSLVRFAAARPPMRAVNVDGRVLWTEAGGSRWHADPAALLPAGPVTVDSIDVGADGRLLTAPPAPLGEDAGLFPELVADLDALRALAAAAPASGTLDLLPAAAMAEESADAYDDPDAELVRDVVHLTYELPGGPVAGAAGETAAEHGDASDDGTGLVEESVEEVYTLTRPAPVQAQQSLAFPAAQESRPYEELHVTFPEAPVPPVGFGVTAAAGRSAQFPLGLFGSVVAFGDTRFDGTVLPGGPPSGVLGDLVASLLPAADEIGAALHGRLASSVRAQLGAHLDRLGANNLSRRLVDGGLTLTVPGGSRRAGHTVRVRLTGIHRHRATPAASPYLPYGEKLIGPQEATTNRSTGSAENAGASAGLSAAVKVPPAPGGVPVTPKAGAGLSSSRSYDQSRSTNAYTNPSLGYSGELTHFTFGGVRLEVTTAGPGVPVRGRTRSREGALLVAFPTELTDPATNRTGTPWHATLPDAAPDALRRRFTQEVLRFFSVGQHIGGLGRLRDQVIDAYPTDARPGSPLHEYLHHRLGELSVLNDLARVLNGGMTLPPVPLGGGRTLQGGLAGQVTGVERIGDASTLPTVLNLRWLELQGASATTGGGFSVTAGGTTGPGTALPALQFPVTLDAGTSTSFSSAGDTGGGRWHSVRFNGRSVPFLLTVRLTAGVRPLGDRLGREFRETVAVVVRVPEELAGAFQDALGRIVADESLGRLPHAPLPLTYPPQADAPAPVIPHELTQPTGSSGLYGPVGLSALTRHGHHTDVREQLREQFLHERRSTGAPEWTAAELVALETFLDTHFHTQSLGARFTELFGDRDASAAPEEQGLRRTFLRPLADGGSEAVHFRVRAERVPAAPGEAVAPLSAVPLAQAGFDLWPSAMRDFANSRSNGSQLALGVGVTSGWGPHAGHGSEMKLFSRSHTAKQGLTSYGYLLSGLNYAGPAHQLTYRVRLVTSVTVRKVPAPGLTGAAHRLLRAVRPGPGSPAGRTAPARTIEGEARWLIPATEPAPAAPVTAPGPGPLTLTQHDRVLGVSGTAAVRGRALELLTAHGVPPHQARAHLETALTHDQLVAALHTGAGSAVTQVVLDGILTNRRVRLLFRAEITDVVDSGEPVTLSTMDLAEYSTGFSDVHSTTTNHLSHSHSATFSGGSGEMTGGLGYGLSLSPSKGRSLAEITNVSPGGFVARTALPHRPRTGRVVWHLTVQTKNVNRFGDWSPAVEQDQVEVAQGITFLTPQWPAAGPAEEWTVPDTLPVTALPPASVSERFLPSADEDALAAAQEHGHDLESPVTLTETVMTEVGALLAAHATAALDSQWTPQTPGTALPGTLDTILTPRTLHAMADAMAGAGTVLHTTVPGAGHTTHLQLVFRLHRDPEGRGAHFTHRLAPGTVSRYTQWNTRQELGRSRGTATGHSLTPAFPGGSASLSHTTSTSQSLSTSVLTRRHDGYTVSGTLATFRLDGVLEIGLHRSVVPSRGVTTLSLDLARRATHAFQAMSPGPVATGRVRLREEITFPLEQLPDQPPAARRPQPVANRLVTPHPDTDLARAARFAITASELSRRSVSVVVNPDAVRQLFDQVTAALRSYGAEPGDLVRAGQLSRDGLHRWFDPHVLTRHVQLHGLTATPAPVGPALRGPGGPFTDTTGVLSLAVLPAARGASLGWRPGTSERSDYGSQNNGMSSGTGLGQSLSAGWGQGVAPGEDGQAPVATASGALSLGHSAGQSVSGSGWAMSRVDGAAQTTLWHTHDFADAYVKVVLQGANERGALRYGGACLTLVFRVSDLLALRYSPEATLLGLGDVRRTAVPTPSGRFVPPRNAADRQDPLLLDLVRAQQIPAVPGVLLWRVRAVDDTTVLAYGERLTHEEFEAAYVHDEPAADPATAAYTVTWGETGPDGYVHVSVRVPAVDAADADAEEPDTPDVSLPVAAGQPVRNLAGALALPAEALPDLVALTERLGEVPYGLLSPGLTGRAAAGLVRLARELGTLPQALTEVAEAYRTTPQELMAAGARRWTGLVSQILRWPPVIGTDAAAERSRAGRDHAVTRVLRALFLGGPAAGHAVAEAVRRAQRAEDLAALPPQPQDRLTGERRTAFLAGGSASSSGGGSTSLQGTVTVPGPERFVAPPVEEFTQLLPQNVQAAQPRTITPRAAQATAPQAPAVPPRTLPAPAPRTRPAPAAQGRPAPAVQDQSQGRSQGQKSAAERTPDLRAPAPLPLANLGAAPAHTPGAAQDTAPAVPAPLVPLVVDQELVHGRLLVTRWVPAGAPEGAGAALGRLRYRIGSLDTEALTAEHPVAPLLATGGRGDGRPPRVLHLSGAVFWDDSDAPDVVRALVRRVAALAADGGVEPGADLVLVETNGAVLTPGTLAEYGFARLGDSALWHRTGTDLVTSMTGTPRPANLVVENCESAQ</sequence>
<feature type="compositionally biased region" description="Basic and acidic residues" evidence="2">
    <location>
        <begin position="716"/>
        <end position="768"/>
    </location>
</feature>
<keyword evidence="1" id="KW-0175">Coiled coil</keyword>
<feature type="compositionally biased region" description="Low complexity" evidence="2">
    <location>
        <begin position="7302"/>
        <end position="7312"/>
    </location>
</feature>
<accession>A0ABW1FQH6</accession>
<feature type="compositionally biased region" description="Low complexity" evidence="2">
    <location>
        <begin position="550"/>
        <end position="564"/>
    </location>
</feature>
<evidence type="ECO:0000313" key="7">
    <source>
        <dbReference type="Proteomes" id="UP001596241"/>
    </source>
</evidence>
<feature type="region of interest" description="Disordered" evidence="2">
    <location>
        <begin position="5539"/>
        <end position="5566"/>
    </location>
</feature>
<dbReference type="PANTHER" id="PTHR24216">
    <property type="entry name" value="PAXILLIN-RELATED"/>
    <property type="match status" value="1"/>
</dbReference>
<gene>
    <name evidence="6" type="ORF">ACFP3M_25735</name>
</gene>
<dbReference type="InterPro" id="IPR041325">
    <property type="entry name" value="Gln_deamidase_2"/>
</dbReference>
<evidence type="ECO:0000256" key="1">
    <source>
        <dbReference type="SAM" id="Coils"/>
    </source>
</evidence>
<feature type="domain" description="GT44" evidence="4">
    <location>
        <begin position="4653"/>
        <end position="4696"/>
    </location>
</feature>
<feature type="compositionally biased region" description="Low complexity" evidence="2">
    <location>
        <begin position="1441"/>
        <end position="1453"/>
    </location>
</feature>
<feature type="region of interest" description="Disordered" evidence="2">
    <location>
        <begin position="3115"/>
        <end position="3169"/>
    </location>
</feature>
<dbReference type="Gene3D" id="3.10.620.30">
    <property type="match status" value="1"/>
</dbReference>
<dbReference type="RefSeq" id="WP_386461139.1">
    <property type="nucleotide sequence ID" value="NZ_JBHSPW010000013.1"/>
</dbReference>
<feature type="domain" description="Protein glutaminase" evidence="5">
    <location>
        <begin position="3644"/>
        <end position="3763"/>
    </location>
</feature>
<dbReference type="InterPro" id="IPR024770">
    <property type="entry name" value="TcdA/TcdB_cat"/>
</dbReference>
<name>A0ABW1FQH6_9ACTN</name>
<feature type="compositionally biased region" description="Polar residues" evidence="2">
    <location>
        <begin position="486"/>
        <end position="504"/>
    </location>
</feature>
<feature type="region of interest" description="Disordered" evidence="2">
    <location>
        <begin position="7250"/>
        <end position="7275"/>
    </location>
</feature>
<feature type="compositionally biased region" description="Basic and acidic residues" evidence="2">
    <location>
        <begin position="2457"/>
        <end position="2471"/>
    </location>
</feature>
<keyword evidence="7" id="KW-1185">Reference proteome</keyword>
<evidence type="ECO:0000256" key="2">
    <source>
        <dbReference type="SAM" id="MobiDB-lite"/>
    </source>
</evidence>
<feature type="compositionally biased region" description="Pro residues" evidence="2">
    <location>
        <begin position="7313"/>
        <end position="7328"/>
    </location>
</feature>
<dbReference type="PANTHER" id="PTHR24216:SF65">
    <property type="entry name" value="PAXILLIN-LIKE PROTEIN 1"/>
    <property type="match status" value="1"/>
</dbReference>
<dbReference type="SUPFAM" id="SSF53448">
    <property type="entry name" value="Nucleotide-diphospho-sugar transferases"/>
    <property type="match status" value="1"/>
</dbReference>
<feature type="compositionally biased region" description="Basic and acidic residues" evidence="2">
    <location>
        <begin position="2006"/>
        <end position="2035"/>
    </location>
</feature>
<feature type="compositionally biased region" description="Low complexity" evidence="2">
    <location>
        <begin position="7329"/>
        <end position="7340"/>
    </location>
</feature>
<dbReference type="Proteomes" id="UP001596241">
    <property type="component" value="Unassembled WGS sequence"/>
</dbReference>
<reference evidence="7" key="1">
    <citation type="journal article" date="2019" name="Int. J. Syst. Evol. Microbiol.">
        <title>The Global Catalogue of Microorganisms (GCM) 10K type strain sequencing project: providing services to taxonomists for standard genome sequencing and annotation.</title>
        <authorList>
            <consortium name="The Broad Institute Genomics Platform"/>
            <consortium name="The Broad Institute Genome Sequencing Center for Infectious Disease"/>
            <person name="Wu L."/>
            <person name="Ma J."/>
        </authorList>
    </citation>
    <scope>NUCLEOTIDE SEQUENCE [LARGE SCALE GENOMIC DNA]</scope>
    <source>
        <strain evidence="7">CGMCC 1.15809</strain>
    </source>
</reference>
<feature type="compositionally biased region" description="Polar residues" evidence="2">
    <location>
        <begin position="388"/>
        <end position="401"/>
    </location>
</feature>
<feature type="region of interest" description="Disordered" evidence="2">
    <location>
        <begin position="2378"/>
        <end position="2397"/>
    </location>
</feature>
<dbReference type="InterPro" id="IPR029044">
    <property type="entry name" value="Nucleotide-diphossugar_trans"/>
</dbReference>
<keyword evidence="3" id="KW-1133">Transmembrane helix</keyword>
<feature type="coiled-coil region" evidence="1">
    <location>
        <begin position="3263"/>
        <end position="3322"/>
    </location>
</feature>
<feature type="region of interest" description="Disordered" evidence="2">
    <location>
        <begin position="2437"/>
        <end position="2471"/>
    </location>
</feature>
<feature type="compositionally biased region" description="Basic and acidic residues" evidence="2">
    <location>
        <begin position="3119"/>
        <end position="3128"/>
    </location>
</feature>
<feature type="region of interest" description="Disordered" evidence="2">
    <location>
        <begin position="7302"/>
        <end position="7388"/>
    </location>
</feature>
<organism evidence="6 7">
    <name type="scientific">Streptomyces ramulosus</name>
    <dbReference type="NCBI Taxonomy" id="47762"/>
    <lineage>
        <taxon>Bacteria</taxon>
        <taxon>Bacillati</taxon>
        <taxon>Actinomycetota</taxon>
        <taxon>Actinomycetes</taxon>
        <taxon>Kitasatosporales</taxon>
        <taxon>Streptomycetaceae</taxon>
        <taxon>Streptomyces</taxon>
    </lineage>
</organism>
<feature type="compositionally biased region" description="Polar residues" evidence="2">
    <location>
        <begin position="619"/>
        <end position="636"/>
    </location>
</feature>
<feature type="compositionally biased region" description="Polar residues" evidence="2">
    <location>
        <begin position="7342"/>
        <end position="7353"/>
    </location>
</feature>
<dbReference type="Pfam" id="PF18626">
    <property type="entry name" value="Gln_deamidase_2"/>
    <property type="match status" value="1"/>
</dbReference>
<feature type="compositionally biased region" description="Polar residues" evidence="2">
    <location>
        <begin position="6829"/>
        <end position="6842"/>
    </location>
</feature>
<keyword evidence="3" id="KW-0472">Membrane</keyword>
<feature type="compositionally biased region" description="Basic and acidic residues" evidence="2">
    <location>
        <begin position="433"/>
        <end position="447"/>
    </location>
</feature>
<feature type="region of interest" description="Disordered" evidence="2">
    <location>
        <begin position="1971"/>
        <end position="2118"/>
    </location>
</feature>
<feature type="compositionally biased region" description="Polar residues" evidence="2">
    <location>
        <begin position="512"/>
        <end position="522"/>
    </location>
</feature>
<evidence type="ECO:0000313" key="6">
    <source>
        <dbReference type="EMBL" id="MFC5896202.1"/>
    </source>
</evidence>
<feature type="compositionally biased region" description="Basic and acidic residues" evidence="2">
    <location>
        <begin position="2049"/>
        <end position="2059"/>
    </location>
</feature>
<feature type="compositionally biased region" description="Polar residues" evidence="2">
    <location>
        <begin position="2060"/>
        <end position="2075"/>
    </location>
</feature>
<proteinExistence type="predicted"/>
<feature type="region of interest" description="Disordered" evidence="2">
    <location>
        <begin position="1429"/>
        <end position="1454"/>
    </location>
</feature>
<feature type="compositionally biased region" description="Low complexity" evidence="2">
    <location>
        <begin position="7362"/>
        <end position="7378"/>
    </location>
</feature>
<evidence type="ECO:0000259" key="4">
    <source>
        <dbReference type="Pfam" id="PF12919"/>
    </source>
</evidence>
<feature type="compositionally biased region" description="Low complexity" evidence="2">
    <location>
        <begin position="5539"/>
        <end position="5564"/>
    </location>
</feature>
<feature type="region of interest" description="Disordered" evidence="2">
    <location>
        <begin position="229"/>
        <end position="774"/>
    </location>
</feature>
<evidence type="ECO:0000259" key="5">
    <source>
        <dbReference type="Pfam" id="PF18626"/>
    </source>
</evidence>
<feature type="region of interest" description="Disordered" evidence="2">
    <location>
        <begin position="6817"/>
        <end position="6842"/>
    </location>
</feature>